<sequence length="54" mass="6255">MNLEEKIKSVTDQLNDLIKRLPAHSLKPSMWAQVEELEEELQHLKKLAAEKEDG</sequence>
<evidence type="ECO:0008006" key="3">
    <source>
        <dbReference type="Google" id="ProtNLM"/>
    </source>
</evidence>
<keyword evidence="2" id="KW-1185">Reference proteome</keyword>
<name>A0AAU0UMY9_9FIRM</name>
<protein>
    <recommendedName>
        <fullName evidence="3">Histidine kinase</fullName>
    </recommendedName>
</protein>
<proteinExistence type="predicted"/>
<accession>A0AAU0UMY9</accession>
<dbReference type="EMBL" id="CP121694">
    <property type="protein sequence ID" value="WRO21978.1"/>
    <property type="molecule type" value="Genomic_DNA"/>
</dbReference>
<evidence type="ECO:0000313" key="1">
    <source>
        <dbReference type="EMBL" id="WRO21978.1"/>
    </source>
</evidence>
<dbReference type="KEGG" id="dbc:MFMK1_001799"/>
<gene>
    <name evidence="1" type="ORF">MFMK1_001799</name>
</gene>
<organism evidence="1 2">
    <name type="scientific">Metallumcola ferriviriculae</name>
    <dbReference type="NCBI Taxonomy" id="3039180"/>
    <lineage>
        <taxon>Bacteria</taxon>
        <taxon>Bacillati</taxon>
        <taxon>Bacillota</taxon>
        <taxon>Clostridia</taxon>
        <taxon>Neomoorellales</taxon>
        <taxon>Desulfitibacteraceae</taxon>
        <taxon>Metallumcola</taxon>
    </lineage>
</organism>
<dbReference type="RefSeq" id="WP_366924799.1">
    <property type="nucleotide sequence ID" value="NZ_CP121694.1"/>
</dbReference>
<dbReference type="AlphaFoldDB" id="A0AAU0UMY9"/>
<evidence type="ECO:0000313" key="2">
    <source>
        <dbReference type="Proteomes" id="UP001329915"/>
    </source>
</evidence>
<dbReference type="Proteomes" id="UP001329915">
    <property type="component" value="Chromosome"/>
</dbReference>
<reference evidence="1 2" key="1">
    <citation type="submission" date="2023-04" db="EMBL/GenBank/DDBJ databases">
        <authorList>
            <person name="Hsu D."/>
        </authorList>
    </citation>
    <scope>NUCLEOTIDE SEQUENCE [LARGE SCALE GENOMIC DNA]</scope>
    <source>
        <strain evidence="1 2">MK1</strain>
    </source>
</reference>